<feature type="region of interest" description="Disordered" evidence="5">
    <location>
        <begin position="166"/>
        <end position="203"/>
    </location>
</feature>
<keyword evidence="7" id="KW-1185">Reference proteome</keyword>
<protein>
    <submittedName>
        <fullName evidence="6">Uncharacterized protein</fullName>
    </submittedName>
</protein>
<accession>A0A437DFW7</accession>
<dbReference type="OrthoDB" id="128536at2759"/>
<dbReference type="Proteomes" id="UP000283210">
    <property type="component" value="Chromosome 4"/>
</dbReference>
<gene>
    <name evidence="6" type="ORF">OJAV_G00036000</name>
</gene>
<comment type="similarity">
    <text evidence="4">Belongs to the eukaryotic/archaeal RNase P protein component 4 family.</text>
</comment>
<dbReference type="Pfam" id="PF04032">
    <property type="entry name" value="Rpr2"/>
    <property type="match status" value="1"/>
</dbReference>
<keyword evidence="1" id="KW-0819">tRNA processing</keyword>
<dbReference type="AlphaFoldDB" id="A0A437DFW7"/>
<evidence type="ECO:0000313" key="6">
    <source>
        <dbReference type="EMBL" id="RVE73889.1"/>
    </source>
</evidence>
<proteinExistence type="inferred from homology"/>
<evidence type="ECO:0000256" key="5">
    <source>
        <dbReference type="SAM" id="MobiDB-lite"/>
    </source>
</evidence>
<dbReference type="GO" id="GO:0008033">
    <property type="term" value="P:tRNA processing"/>
    <property type="evidence" value="ECO:0007669"/>
    <property type="project" value="UniProtKB-KW"/>
</dbReference>
<evidence type="ECO:0000256" key="4">
    <source>
        <dbReference type="ARBA" id="ARBA00038402"/>
    </source>
</evidence>
<dbReference type="GO" id="GO:0005655">
    <property type="term" value="C:nucleolar ribonuclease P complex"/>
    <property type="evidence" value="ECO:0007669"/>
    <property type="project" value="TreeGrafter"/>
</dbReference>
<reference evidence="6 7" key="2">
    <citation type="submission" date="2019-01" db="EMBL/GenBank/DDBJ databases">
        <title>A chromosome length genome reference of the Java medaka (oryzias javanicus).</title>
        <authorList>
            <person name="Herpin A."/>
            <person name="Takehana Y."/>
            <person name="Naruse K."/>
            <person name="Ansai S."/>
            <person name="Kawaguchi M."/>
        </authorList>
    </citation>
    <scope>NUCLEOTIDE SEQUENCE [LARGE SCALE GENOMIC DNA]</scope>
    <source>
        <strain evidence="6">RS831</strain>
        <tissue evidence="6">Whole body</tissue>
    </source>
</reference>
<dbReference type="PANTHER" id="PTHR14742:SF0">
    <property type="entry name" value="RIBONUCLEASE P PROTEIN SUBUNIT P21"/>
    <property type="match status" value="1"/>
</dbReference>
<dbReference type="EMBL" id="CM012440">
    <property type="protein sequence ID" value="RVE73889.1"/>
    <property type="molecule type" value="Genomic_DNA"/>
</dbReference>
<name>A0A437DFW7_ORYJA</name>
<evidence type="ECO:0000256" key="1">
    <source>
        <dbReference type="ARBA" id="ARBA00022694"/>
    </source>
</evidence>
<sequence>MTLCIKETFQCIQHVLIVFSDRSTIDRADESVQIFPTSPPALAAFGGTHLVQLKDKEAHQRLNYLYQAAHCVLAQNPKNVELARFYCFTQKTIARRLVLRQDPSVKRTVCKQCCTLLVPGVTATTRQKRKQRKTSFTVVRCLSCGQTKTFQNNPDHCLWVERPEAQLEQQEQLDPSTSTKNQPTITKTHKPSKAGSGQCSVST</sequence>
<organism evidence="6 7">
    <name type="scientific">Oryzias javanicus</name>
    <name type="common">Javanese ricefish</name>
    <name type="synonym">Aplocheilus javanicus</name>
    <dbReference type="NCBI Taxonomy" id="123683"/>
    <lineage>
        <taxon>Eukaryota</taxon>
        <taxon>Metazoa</taxon>
        <taxon>Chordata</taxon>
        <taxon>Craniata</taxon>
        <taxon>Vertebrata</taxon>
        <taxon>Euteleostomi</taxon>
        <taxon>Actinopterygii</taxon>
        <taxon>Neopterygii</taxon>
        <taxon>Teleostei</taxon>
        <taxon>Neoteleostei</taxon>
        <taxon>Acanthomorphata</taxon>
        <taxon>Ovalentaria</taxon>
        <taxon>Atherinomorphae</taxon>
        <taxon>Beloniformes</taxon>
        <taxon>Adrianichthyidae</taxon>
        <taxon>Oryziinae</taxon>
        <taxon>Oryzias</taxon>
    </lineage>
</organism>
<keyword evidence="3" id="KW-0862">Zinc</keyword>
<evidence type="ECO:0000256" key="2">
    <source>
        <dbReference type="ARBA" id="ARBA00022723"/>
    </source>
</evidence>
<evidence type="ECO:0000313" key="7">
    <source>
        <dbReference type="Proteomes" id="UP000283210"/>
    </source>
</evidence>
<reference evidence="6 7" key="1">
    <citation type="submission" date="2018-11" db="EMBL/GenBank/DDBJ databases">
        <authorList>
            <person name="Lopez-Roques C."/>
            <person name="Donnadieu C."/>
            <person name="Bouchez O."/>
            <person name="Klopp C."/>
            <person name="Cabau C."/>
            <person name="Zahm M."/>
        </authorList>
    </citation>
    <scope>NUCLEOTIDE SEQUENCE [LARGE SCALE GENOMIC DNA]</scope>
    <source>
        <strain evidence="6">RS831</strain>
        <tissue evidence="6">Whole body</tissue>
    </source>
</reference>
<dbReference type="Gene3D" id="6.20.50.20">
    <property type="match status" value="1"/>
</dbReference>
<dbReference type="InterPro" id="IPR007175">
    <property type="entry name" value="Rpr2/Snm1/Rpp21"/>
</dbReference>
<evidence type="ECO:0000256" key="3">
    <source>
        <dbReference type="ARBA" id="ARBA00022833"/>
    </source>
</evidence>
<dbReference type="PANTHER" id="PTHR14742">
    <property type="entry name" value="RIBONUCLEASE P SUBUNIT P21"/>
    <property type="match status" value="1"/>
</dbReference>
<feature type="compositionally biased region" description="Polar residues" evidence="5">
    <location>
        <begin position="167"/>
        <end position="186"/>
    </location>
</feature>
<keyword evidence="2" id="KW-0479">Metal-binding</keyword>
<dbReference type="GO" id="GO:0046872">
    <property type="term" value="F:metal ion binding"/>
    <property type="evidence" value="ECO:0007669"/>
    <property type="project" value="UniProtKB-KW"/>
</dbReference>